<name>A0A9Q9RY56_FUSFU</name>
<protein>
    <recommendedName>
        <fullName evidence="3">Fungal N-terminal domain-containing protein</fullName>
    </recommendedName>
</protein>
<organism evidence="1 2">
    <name type="scientific">Fusarium fujikuroi</name>
    <name type="common">Bakanae and foot rot disease fungus</name>
    <name type="synonym">Gibberella fujikuroi</name>
    <dbReference type="NCBI Taxonomy" id="5127"/>
    <lineage>
        <taxon>Eukaryota</taxon>
        <taxon>Fungi</taxon>
        <taxon>Dikarya</taxon>
        <taxon>Ascomycota</taxon>
        <taxon>Pezizomycotina</taxon>
        <taxon>Sordariomycetes</taxon>
        <taxon>Hypocreomycetidae</taxon>
        <taxon>Hypocreales</taxon>
        <taxon>Nectriaceae</taxon>
        <taxon>Fusarium</taxon>
        <taxon>Fusarium fujikuroi species complex</taxon>
    </lineage>
</organism>
<evidence type="ECO:0000313" key="1">
    <source>
        <dbReference type="EMBL" id="VTT79590.1"/>
    </source>
</evidence>
<sequence length="1061" mass="119770">MADPLSIASGVAGLVSLGLTICSGLHNYFSAVKDRHRDIETASQSLTLLQSNIFIIQTSTLKLGQRHALSANGVNQGLANCESQLMALQQMMLDLTRDEGLSDTKGRWRKQMVVARYPFDQKRLIQLQDQLSKANMTLSTFVQIFNLDVNIGISEDLRILKSSINTNDNFTHNMLHTISRQLENIGPVIQRTDMEVTTISERVQQNCLASSNYVSDAAVKSRYLENHQNEASELGRLISPRCTCSNLAPNSIYRRSSYVNQSWRGLVISKQEHKRERHRPGCIFFSASPWTSKTTFTYLGLRYWVSRMLSITLTREYPAGAYSLSFAIQPCNVVQSSPAFEAIHRLGRSYLYNLWRCEALFGEPWAFKIAMQQYRRFDLRKETSALILKLRTIYASGLASPFDVDASGSNIAYVSLSVSSGPSFASIALLGLRTSEDTPSLEDVFESICSLLLYMFDAGVPITASNNDKKTILGNLCWPEFLEKLPRLYNFMATLDTSLCVESVAHTDLWPAIADRGSISGTLEVWGEYPEIAEAFGFNEIFCAVMQKDKKKLEAVPMDGQLPRGILETDMYGRNILHASLTWPEGLALLLQCKQAVSSLCDNELTMFSPLEVAIKLSGRVCTEPDKWVLCQNCHCAASVQLLLEADCSLPVHLMLEEFLEQCSLRCRRLLFKHLQNRRRRLRDLSLAFLPSGIRDCYGIVFGSLPDATAKLLWEELQTCSIKSKSEEFEINPGLKPFCPGRYSGGLFDEPLALRTCSLAEEFGFKVSDEGGLPPFFARFRQRLVCMMTSNICDMNVLYLDWLLKHDLNQEYLARGFQTSVLHDLGERMGRNHLFTFLREHSTNNQPWKAISLIAKICNSEMQSHLPCPCVSGAYNRPLAWLISGFAKSLPKYFGVLDSIRSMRNFAGRIEKSIIKVDKSYLARCATHIMTIDLLGIRHIGPCPKSSSIWNIRVSADEDEWAELLDEDRLLWKKVDDLDEDFERQFQCRNQTVADFIGGYYTERMLEVLEEVHESPTSDHRTGLVAAGVALVDLEESSFGLRLYGVTKDEDFYYEDSDSGE</sequence>
<proteinExistence type="predicted"/>
<comment type="caution">
    <text evidence="1">The sequence shown here is derived from an EMBL/GenBank/DDBJ whole genome shotgun (WGS) entry which is preliminary data.</text>
</comment>
<evidence type="ECO:0008006" key="3">
    <source>
        <dbReference type="Google" id="ProtNLM"/>
    </source>
</evidence>
<gene>
    <name evidence="1" type="ORF">C2S_11368</name>
</gene>
<accession>A0A9Q9RY56</accession>
<dbReference type="AlphaFoldDB" id="A0A9Q9RY56"/>
<dbReference type="EMBL" id="CABFJX010000397">
    <property type="protein sequence ID" value="VTT79590.1"/>
    <property type="molecule type" value="Genomic_DNA"/>
</dbReference>
<dbReference type="Proteomes" id="UP000760494">
    <property type="component" value="Unassembled WGS sequence"/>
</dbReference>
<evidence type="ECO:0000313" key="2">
    <source>
        <dbReference type="Proteomes" id="UP000760494"/>
    </source>
</evidence>
<reference evidence="1" key="1">
    <citation type="submission" date="2019-05" db="EMBL/GenBank/DDBJ databases">
        <authorList>
            <person name="Piombo E."/>
        </authorList>
    </citation>
    <scope>NUCLEOTIDE SEQUENCE</scope>
    <source>
        <strain evidence="1">C2S</strain>
    </source>
</reference>